<dbReference type="eggNOG" id="ENOG502SNJI">
    <property type="taxonomic scope" value="Eukaryota"/>
</dbReference>
<organism evidence="3">
    <name type="scientific">Schizophyllum commune (strain H4-8 / FGSC 9210)</name>
    <name type="common">Split gill fungus</name>
    <dbReference type="NCBI Taxonomy" id="578458"/>
    <lineage>
        <taxon>Eukaryota</taxon>
        <taxon>Fungi</taxon>
        <taxon>Dikarya</taxon>
        <taxon>Basidiomycota</taxon>
        <taxon>Agaricomycotina</taxon>
        <taxon>Agaricomycetes</taxon>
        <taxon>Agaricomycetidae</taxon>
        <taxon>Agaricales</taxon>
        <taxon>Schizophyllaceae</taxon>
        <taxon>Schizophyllum</taxon>
    </lineage>
</organism>
<keyword evidence="1" id="KW-0472">Membrane</keyword>
<feature type="transmembrane region" description="Helical" evidence="1">
    <location>
        <begin position="75"/>
        <end position="93"/>
    </location>
</feature>
<feature type="transmembrane region" description="Helical" evidence="1">
    <location>
        <begin position="204"/>
        <end position="225"/>
    </location>
</feature>
<dbReference type="Proteomes" id="UP000007431">
    <property type="component" value="Unassembled WGS sequence"/>
</dbReference>
<name>D8PVY7_SCHCM</name>
<dbReference type="EMBL" id="GL377303">
    <property type="protein sequence ID" value="EFJ00120.1"/>
    <property type="molecule type" value="Genomic_DNA"/>
</dbReference>
<keyword evidence="1" id="KW-1133">Transmembrane helix</keyword>
<dbReference type="RefSeq" id="XP_003035022.1">
    <property type="nucleotide sequence ID" value="XM_003034976.1"/>
</dbReference>
<feature type="transmembrane region" description="Helical" evidence="1">
    <location>
        <begin position="174"/>
        <end position="192"/>
    </location>
</feature>
<dbReference type="InParanoid" id="D8PVY7"/>
<keyword evidence="3" id="KW-1185">Reference proteome</keyword>
<sequence length="352" mass="37203">MTIIEYEGPVLAALLAAAFSWVGRLALPQMQALFVALWKECPTANDGSSEIHLIAQAERLVCAATSLVNAIPRPALTYFFTSVAAPLVLFPILESTRPGVPAHLSRPVVALLFSHVLLLPLSIPLHALLFLMRSRSSPPAPLAQAHAESAVFGFLIGPAVLSGAMLALDDPGVTAVWQFAGFVSAGAHYAHLLARRATESGYELVRGALLAVFMLSSSSHIALAAEVLGDPGKVADVVLPTFGVTLEERALDALKWTGIVGVGSTVLATLSFADTWQQLLGLLGWYVFAPPFAGPAAAITGTLLWRESRTHPAQVVAPTLDKLAVAEQPQGDSDALVPSTKPAIDLEPRFEF</sequence>
<dbReference type="GeneID" id="9595622"/>
<dbReference type="OrthoDB" id="72269at2759"/>
<proteinExistence type="predicted"/>
<feature type="transmembrane region" description="Helical" evidence="1">
    <location>
        <begin position="108"/>
        <end position="131"/>
    </location>
</feature>
<accession>D8PVY7</accession>
<feature type="transmembrane region" description="Helical" evidence="1">
    <location>
        <begin position="283"/>
        <end position="305"/>
    </location>
</feature>
<evidence type="ECO:0000313" key="3">
    <source>
        <dbReference type="Proteomes" id="UP000007431"/>
    </source>
</evidence>
<dbReference type="AlphaFoldDB" id="D8PVY7"/>
<dbReference type="HOGENOM" id="CLU_051717_0_0_1"/>
<keyword evidence="1" id="KW-0812">Transmembrane</keyword>
<gene>
    <name evidence="2" type="ORF">SCHCODRAFT_232386</name>
</gene>
<feature type="transmembrane region" description="Helical" evidence="1">
    <location>
        <begin position="6"/>
        <end position="27"/>
    </location>
</feature>
<dbReference type="KEGG" id="scm:SCHCO_02607177"/>
<reference evidence="2 3" key="1">
    <citation type="journal article" date="2010" name="Nat. Biotechnol.">
        <title>Genome sequence of the model mushroom Schizophyllum commune.</title>
        <authorList>
            <person name="Ohm R.A."/>
            <person name="de Jong J.F."/>
            <person name="Lugones L.G."/>
            <person name="Aerts A."/>
            <person name="Kothe E."/>
            <person name="Stajich J.E."/>
            <person name="de Vries R.P."/>
            <person name="Record E."/>
            <person name="Levasseur A."/>
            <person name="Baker S.E."/>
            <person name="Bartholomew K.A."/>
            <person name="Coutinho P.M."/>
            <person name="Erdmann S."/>
            <person name="Fowler T.J."/>
            <person name="Gathman A.C."/>
            <person name="Lombard V."/>
            <person name="Henrissat B."/>
            <person name="Knabe N."/>
            <person name="Kuees U."/>
            <person name="Lilly W.W."/>
            <person name="Lindquist E."/>
            <person name="Lucas S."/>
            <person name="Magnuson J.K."/>
            <person name="Piumi F."/>
            <person name="Raudaskoski M."/>
            <person name="Salamov A."/>
            <person name="Schmutz J."/>
            <person name="Schwarze F.W.M.R."/>
            <person name="vanKuyk P.A."/>
            <person name="Horton J.S."/>
            <person name="Grigoriev I.V."/>
            <person name="Woesten H.A.B."/>
        </authorList>
    </citation>
    <scope>NUCLEOTIDE SEQUENCE [LARGE SCALE GENOMIC DNA]</scope>
    <source>
        <strain evidence="3">H4-8 / FGSC 9210</strain>
    </source>
</reference>
<feature type="transmembrane region" description="Helical" evidence="1">
    <location>
        <begin position="151"/>
        <end position="168"/>
    </location>
</feature>
<dbReference type="OMA" id="HISTIWP"/>
<protein>
    <submittedName>
        <fullName evidence="2">Uncharacterized protein</fullName>
    </submittedName>
</protein>
<evidence type="ECO:0000313" key="2">
    <source>
        <dbReference type="EMBL" id="EFJ00120.1"/>
    </source>
</evidence>
<dbReference type="VEuPathDB" id="FungiDB:SCHCODRAFT_02607177"/>
<evidence type="ECO:0000256" key="1">
    <source>
        <dbReference type="SAM" id="Phobius"/>
    </source>
</evidence>